<dbReference type="Pfam" id="PF01507">
    <property type="entry name" value="PAPS_reduct"/>
    <property type="match status" value="1"/>
</dbReference>
<protein>
    <recommendedName>
        <fullName evidence="1">Phosphoadenosine phosphosulphate reductase domain-containing protein</fullName>
    </recommendedName>
</protein>
<dbReference type="RefSeq" id="WP_011923085.1">
    <property type="nucleotide sequence ID" value="NC_009444.1"/>
</dbReference>
<dbReference type="SUPFAM" id="SSF52402">
    <property type="entry name" value="Adenine nucleotide alpha hydrolases-like"/>
    <property type="match status" value="1"/>
</dbReference>
<dbReference type="InterPro" id="IPR050128">
    <property type="entry name" value="Sulfate_adenylyltrnsfr_sub2"/>
</dbReference>
<feature type="domain" description="Phosphoadenosine phosphosulphate reductase" evidence="1">
    <location>
        <begin position="55"/>
        <end position="245"/>
    </location>
</feature>
<dbReference type="AlphaFoldDB" id="A4V6Z8"/>
<proteinExistence type="predicted"/>
<dbReference type="PANTHER" id="PTHR43196:SF2">
    <property type="entry name" value="PHOSPHOADENOSINE PHOSPHOSULFATE REDUCTASE"/>
    <property type="match status" value="1"/>
</dbReference>
<geneLocation type="plasmid" evidence="2 3">
    <name>pQBR103</name>
</geneLocation>
<dbReference type="PATRIC" id="fig|216595.4.peg.154"/>
<evidence type="ECO:0000259" key="1">
    <source>
        <dbReference type="Pfam" id="PF01507"/>
    </source>
</evidence>
<dbReference type="GO" id="GO:0003824">
    <property type="term" value="F:catalytic activity"/>
    <property type="evidence" value="ECO:0007669"/>
    <property type="project" value="InterPro"/>
</dbReference>
<dbReference type="InterPro" id="IPR014729">
    <property type="entry name" value="Rossmann-like_a/b/a_fold"/>
</dbReference>
<organism evidence="2 3">
    <name type="scientific">Pseudomonas fluorescens (strain SBW25)</name>
    <dbReference type="NCBI Taxonomy" id="216595"/>
    <lineage>
        <taxon>Bacteria</taxon>
        <taxon>Pseudomonadati</taxon>
        <taxon>Pseudomonadota</taxon>
        <taxon>Gammaproteobacteria</taxon>
        <taxon>Pseudomonadales</taxon>
        <taxon>Pseudomonadaceae</taxon>
        <taxon>Pseudomonas</taxon>
    </lineage>
</organism>
<dbReference type="Proteomes" id="UP000002332">
    <property type="component" value="Plasmid pQBR103"/>
</dbReference>
<dbReference type="InterPro" id="IPR002500">
    <property type="entry name" value="PAPS_reduct_dom"/>
</dbReference>
<evidence type="ECO:0000313" key="3">
    <source>
        <dbReference type="Proteomes" id="UP000002332"/>
    </source>
</evidence>
<sequence>MTTAHANLINVKQVGLFEEIKLESPRGPVVTLSFDEKVRSAIDAIKQQVINGANLSVAWSGGKDSSVTLNLAYSALSELKAEGVEVPTLHLVNSNTRMENPRIDQYNKGQIKSIEAFAKSAGIPTRVWIASPNLSNDYLVAILSGRSIMSVGASSKCQQMVKAAPLDKIKRQVKAYIAEKDGVKAKDANLVTLIGTRFDESSARATKMKARGESATDAVDAMGNGQMVLSPIANWDTFDVFTYIGYVRSGKFAAYDNFDELVEIYREANGGECMVNMYLSGTEQARPACGARTGCWTCGKISKDTSADNIIATEGGVYSWMAPLRDLRSFMLAKHFDPSARCWLARTVNEETGTIKIVPNSYSPQHCLDLLRIMLTVQIREEIESGRLGIAPRFTILDERQIIAIDFISARYGYQNSFSALRAYKDIYERGMRYEIPSLDSIPKFTEKDVAFRAEAPFADAEYHSAWRGFRNLAHAMVDWESTTTLADGTIVQSANVGDEFEIDEEGAEYFMGFDLDYALDRIAPLDNPMLVVDYFVGLGTATLYKGGLGEWNRMAKMSNQIFVHGIKDVLHDPHALLKALQSKFETEQSPAVPPAAQTTLEQLSFWL</sequence>
<accession>A4V6Z8</accession>
<dbReference type="EMBL" id="AM235768">
    <property type="protein sequence ID" value="CAM96309.1"/>
    <property type="molecule type" value="Genomic_DNA"/>
</dbReference>
<gene>
    <name evidence="2" type="ordered locus">pQBR0277</name>
</gene>
<dbReference type="Gene3D" id="3.40.50.620">
    <property type="entry name" value="HUPs"/>
    <property type="match status" value="1"/>
</dbReference>
<reference evidence="2 3" key="1">
    <citation type="journal article" date="2007" name="ISME J.">
        <title>Sequence-based analysis of pQBR103; a representative of a unique, transfer-proficient mega plasmid resident in the microbial community of sugar beet.</title>
        <authorList>
            <person name="Tett A."/>
            <person name="Spiers A.J."/>
            <person name="Crossman L.C."/>
            <person name="Ager D."/>
            <person name="Ciric L."/>
            <person name="Dow J.M."/>
            <person name="Fry J.C."/>
            <person name="Harris D."/>
            <person name="Lilley A."/>
            <person name="Oliver A."/>
            <person name="Parkhill J."/>
            <person name="Quail M.A."/>
            <person name="Rainey P.B."/>
            <person name="Saunders N.J."/>
            <person name="Seeger K."/>
            <person name="Snyder L.A.S."/>
            <person name="Squares R."/>
            <person name="Thomas C.M."/>
            <person name="Turner S.L."/>
            <person name="Zhang X.-X."/>
            <person name="Field D."/>
            <person name="Bailey M.J."/>
        </authorList>
    </citation>
    <scope>NUCLEOTIDE SEQUENCE [LARGE SCALE GENOMIC DNA]</scope>
    <source>
        <strain evidence="2 3">SBW25</strain>
    </source>
</reference>
<dbReference type="PANTHER" id="PTHR43196">
    <property type="entry name" value="SULFATE ADENYLYLTRANSFERASE SUBUNIT 2"/>
    <property type="match status" value="1"/>
</dbReference>
<evidence type="ECO:0000313" key="2">
    <source>
        <dbReference type="EMBL" id="CAM96309.1"/>
    </source>
</evidence>
<name>A4V6Z8_PSEFS</name>
<keyword evidence="2" id="KW-0614">Plasmid</keyword>